<protein>
    <submittedName>
        <fullName evidence="1">Uncharacterized protein</fullName>
    </submittedName>
</protein>
<comment type="caution">
    <text evidence="1">The sequence shown here is derived from an EMBL/GenBank/DDBJ whole genome shotgun (WGS) entry which is preliminary data.</text>
</comment>
<accession>A0A5B0QW30</accession>
<gene>
    <name evidence="1" type="ORF">PGT21_013373</name>
</gene>
<proteinExistence type="predicted"/>
<sequence>MGPDLLTAFHTCFNSFLSDSCRNLNPPSQIQTQLAPSYGYDTFQQRLFSNNVFPQHNTFSRTCPALRISAAGDGTSIIPLADLRSYLYSTSESSSTLSPAACPNQRSQVALSI</sequence>
<dbReference type="AlphaFoldDB" id="A0A5B0QW30"/>
<evidence type="ECO:0000313" key="1">
    <source>
        <dbReference type="EMBL" id="KAA1117531.1"/>
    </source>
</evidence>
<dbReference type="EMBL" id="VSWC01000002">
    <property type="protein sequence ID" value="KAA1117531.1"/>
    <property type="molecule type" value="Genomic_DNA"/>
</dbReference>
<dbReference type="Proteomes" id="UP000324748">
    <property type="component" value="Unassembled WGS sequence"/>
</dbReference>
<keyword evidence="2" id="KW-1185">Reference proteome</keyword>
<reference evidence="1 2" key="1">
    <citation type="submission" date="2019-05" db="EMBL/GenBank/DDBJ databases">
        <title>Emergence of the Ug99 lineage of the wheat stem rust pathogen through somatic hybridization.</title>
        <authorList>
            <person name="Li F."/>
            <person name="Upadhyaya N.M."/>
            <person name="Sperschneider J."/>
            <person name="Matny O."/>
            <person name="Nguyen-Phuc H."/>
            <person name="Mago R."/>
            <person name="Raley C."/>
            <person name="Miller M.E."/>
            <person name="Silverstein K.A.T."/>
            <person name="Henningsen E."/>
            <person name="Hirsch C.D."/>
            <person name="Visser B."/>
            <person name="Pretorius Z.A."/>
            <person name="Steffenson B.J."/>
            <person name="Schwessinger B."/>
            <person name="Dodds P.N."/>
            <person name="Figueroa M."/>
        </authorList>
    </citation>
    <scope>NUCLEOTIDE SEQUENCE [LARGE SCALE GENOMIC DNA]</scope>
    <source>
        <strain evidence="1">21-0</strain>
    </source>
</reference>
<name>A0A5B0QW30_PUCGR</name>
<evidence type="ECO:0000313" key="2">
    <source>
        <dbReference type="Proteomes" id="UP000324748"/>
    </source>
</evidence>
<organism evidence="1 2">
    <name type="scientific">Puccinia graminis f. sp. tritici</name>
    <dbReference type="NCBI Taxonomy" id="56615"/>
    <lineage>
        <taxon>Eukaryota</taxon>
        <taxon>Fungi</taxon>
        <taxon>Dikarya</taxon>
        <taxon>Basidiomycota</taxon>
        <taxon>Pucciniomycotina</taxon>
        <taxon>Pucciniomycetes</taxon>
        <taxon>Pucciniales</taxon>
        <taxon>Pucciniaceae</taxon>
        <taxon>Puccinia</taxon>
    </lineage>
</organism>